<dbReference type="EMBL" id="JANQDX010000008">
    <property type="protein sequence ID" value="KAL0920752.1"/>
    <property type="molecule type" value="Genomic_DNA"/>
</dbReference>
<reference evidence="2 3" key="1">
    <citation type="journal article" date="2024" name="Plant Biotechnol. J.">
        <title>Dendrobium thyrsiflorum genome and its molecular insights into genes involved in important horticultural traits.</title>
        <authorList>
            <person name="Chen B."/>
            <person name="Wang J.Y."/>
            <person name="Zheng P.J."/>
            <person name="Li K.L."/>
            <person name="Liang Y.M."/>
            <person name="Chen X.F."/>
            <person name="Zhang C."/>
            <person name="Zhao X."/>
            <person name="He X."/>
            <person name="Zhang G.Q."/>
            <person name="Liu Z.J."/>
            <person name="Xu Q."/>
        </authorList>
    </citation>
    <scope>NUCLEOTIDE SEQUENCE [LARGE SCALE GENOMIC DNA]</scope>
    <source>
        <strain evidence="2">GZMU011</strain>
    </source>
</reference>
<proteinExistence type="predicted"/>
<dbReference type="PANTHER" id="PTHR36766:SF40">
    <property type="entry name" value="DISEASE RESISTANCE PROTEIN RGA3"/>
    <property type="match status" value="1"/>
</dbReference>
<gene>
    <name evidence="2" type="ORF">M5K25_009917</name>
</gene>
<protein>
    <recommendedName>
        <fullName evidence="1">NB-ARC domain-containing protein</fullName>
    </recommendedName>
</protein>
<organism evidence="2 3">
    <name type="scientific">Dendrobium thyrsiflorum</name>
    <name type="common">Pinecone-like raceme dendrobium</name>
    <name type="synonym">Orchid</name>
    <dbReference type="NCBI Taxonomy" id="117978"/>
    <lineage>
        <taxon>Eukaryota</taxon>
        <taxon>Viridiplantae</taxon>
        <taxon>Streptophyta</taxon>
        <taxon>Embryophyta</taxon>
        <taxon>Tracheophyta</taxon>
        <taxon>Spermatophyta</taxon>
        <taxon>Magnoliopsida</taxon>
        <taxon>Liliopsida</taxon>
        <taxon>Asparagales</taxon>
        <taxon>Orchidaceae</taxon>
        <taxon>Epidendroideae</taxon>
        <taxon>Malaxideae</taxon>
        <taxon>Dendrobiinae</taxon>
        <taxon>Dendrobium</taxon>
    </lineage>
</organism>
<dbReference type="Pfam" id="PF00931">
    <property type="entry name" value="NB-ARC"/>
    <property type="match status" value="1"/>
</dbReference>
<dbReference type="PANTHER" id="PTHR36766">
    <property type="entry name" value="PLANT BROAD-SPECTRUM MILDEW RESISTANCE PROTEIN RPW8"/>
    <property type="match status" value="1"/>
</dbReference>
<dbReference type="Gene3D" id="3.40.50.300">
    <property type="entry name" value="P-loop containing nucleotide triphosphate hydrolases"/>
    <property type="match status" value="1"/>
</dbReference>
<accession>A0ABD0VE09</accession>
<dbReference type="SUPFAM" id="SSF52540">
    <property type="entry name" value="P-loop containing nucleoside triphosphate hydrolases"/>
    <property type="match status" value="1"/>
</dbReference>
<keyword evidence="3" id="KW-1185">Reference proteome</keyword>
<evidence type="ECO:0000313" key="3">
    <source>
        <dbReference type="Proteomes" id="UP001552299"/>
    </source>
</evidence>
<sequence length="233" mass="27056">MHPNLKRLKEVVQKLDKVSAEVSTFHHLLETTKQEQQCELYKARETGSLPRNDLIGRGKDKEFVMQWLRKGPSNEHRGTDLYRKISLLSIVGHGGMGKTTLLQHVYKDEITEEFDLKMWFCVSNNFDVKKVIADMLECLKKERPRLESLHTLQESLQYEVKYNKFLLVLDEIWDEEERDRSKWKKVLAPLSYGSLGSKILVTTRMDSVALMIAKVDNIGWKLLTFARAALFAS</sequence>
<feature type="domain" description="NB-ARC" evidence="1">
    <location>
        <begin position="85"/>
        <end position="214"/>
    </location>
</feature>
<evidence type="ECO:0000259" key="1">
    <source>
        <dbReference type="Pfam" id="PF00931"/>
    </source>
</evidence>
<dbReference type="PRINTS" id="PR00364">
    <property type="entry name" value="DISEASERSIST"/>
</dbReference>
<evidence type="ECO:0000313" key="2">
    <source>
        <dbReference type="EMBL" id="KAL0920752.1"/>
    </source>
</evidence>
<dbReference type="InterPro" id="IPR002182">
    <property type="entry name" value="NB-ARC"/>
</dbReference>
<dbReference type="AlphaFoldDB" id="A0ABD0VE09"/>
<name>A0ABD0VE09_DENTH</name>
<dbReference type="Proteomes" id="UP001552299">
    <property type="component" value="Unassembled WGS sequence"/>
</dbReference>
<comment type="caution">
    <text evidence="2">The sequence shown here is derived from an EMBL/GenBank/DDBJ whole genome shotgun (WGS) entry which is preliminary data.</text>
</comment>
<dbReference type="InterPro" id="IPR027417">
    <property type="entry name" value="P-loop_NTPase"/>
</dbReference>